<proteinExistence type="predicted"/>
<sequence>MSKRLTHHGSVLVIAPALLQPAYRRYEAPQGAVRYAASIGEALPILAHEHIAAIVYHEHEAQIEMGRSLAHWFANVRGAAPLLAVVAGLDNAASLHLSVLQPYASMVFSKYHHRPDEVIAMVVENFVSTRKKKQKP</sequence>
<evidence type="ECO:0000313" key="1">
    <source>
        <dbReference type="EMBL" id="OGL87721.1"/>
    </source>
</evidence>
<dbReference type="AlphaFoldDB" id="A0A1F7VB83"/>
<reference evidence="1 2" key="1">
    <citation type="journal article" date="2016" name="Nat. Commun.">
        <title>Thousands of microbial genomes shed light on interconnected biogeochemical processes in an aquifer system.</title>
        <authorList>
            <person name="Anantharaman K."/>
            <person name="Brown C.T."/>
            <person name="Hug L.A."/>
            <person name="Sharon I."/>
            <person name="Castelle C.J."/>
            <person name="Probst A.J."/>
            <person name="Thomas B.C."/>
            <person name="Singh A."/>
            <person name="Wilkins M.J."/>
            <person name="Karaoz U."/>
            <person name="Brodie E.L."/>
            <person name="Williams K.H."/>
            <person name="Hubbard S.S."/>
            <person name="Banfield J.F."/>
        </authorList>
    </citation>
    <scope>NUCLEOTIDE SEQUENCE [LARGE SCALE GENOMIC DNA]</scope>
</reference>
<name>A0A1F7VB83_9BACT</name>
<evidence type="ECO:0000313" key="2">
    <source>
        <dbReference type="Proteomes" id="UP000178264"/>
    </source>
</evidence>
<gene>
    <name evidence="1" type="ORF">A3I42_03365</name>
</gene>
<comment type="caution">
    <text evidence="1">The sequence shown here is derived from an EMBL/GenBank/DDBJ whole genome shotgun (WGS) entry which is preliminary data.</text>
</comment>
<accession>A0A1F7VB83</accession>
<protein>
    <submittedName>
        <fullName evidence="1">Uncharacterized protein</fullName>
    </submittedName>
</protein>
<dbReference type="EMBL" id="MGER01000062">
    <property type="protein sequence ID" value="OGL87721.1"/>
    <property type="molecule type" value="Genomic_DNA"/>
</dbReference>
<organism evidence="1 2">
    <name type="scientific">Candidatus Uhrbacteria bacterium RIFCSPLOWO2_02_FULL_49_11</name>
    <dbReference type="NCBI Taxonomy" id="1802409"/>
    <lineage>
        <taxon>Bacteria</taxon>
        <taxon>Candidatus Uhriibacteriota</taxon>
    </lineage>
</organism>
<dbReference type="Proteomes" id="UP000178264">
    <property type="component" value="Unassembled WGS sequence"/>
</dbReference>